<dbReference type="RefSeq" id="WP_125047945.1">
    <property type="nucleotide sequence ID" value="NZ_BHZC01000001.1"/>
</dbReference>
<dbReference type="PROSITE" id="PS51186">
    <property type="entry name" value="GNAT"/>
    <property type="match status" value="1"/>
</dbReference>
<keyword evidence="1" id="KW-0808">Transferase</keyword>
<dbReference type="AlphaFoldDB" id="A0A7U9L0H4"/>
<organism evidence="4 5">
    <name type="scientific">Streptomyces chrestomyceticus JCM 4735</name>
    <dbReference type="NCBI Taxonomy" id="1306181"/>
    <lineage>
        <taxon>Bacteria</taxon>
        <taxon>Bacillati</taxon>
        <taxon>Actinomycetota</taxon>
        <taxon>Actinomycetes</taxon>
        <taxon>Kitasatosporales</taxon>
        <taxon>Streptomycetaceae</taxon>
        <taxon>Streptomyces</taxon>
    </lineage>
</organism>
<evidence type="ECO:0000313" key="4">
    <source>
        <dbReference type="EMBL" id="GCD38786.1"/>
    </source>
</evidence>
<dbReference type="PANTHER" id="PTHR43877">
    <property type="entry name" value="AMINOALKYLPHOSPHONATE N-ACETYLTRANSFERASE-RELATED-RELATED"/>
    <property type="match status" value="1"/>
</dbReference>
<accession>A0A7U9L0H4</accession>
<comment type="caution">
    <text evidence="4">The sequence shown here is derived from an EMBL/GenBank/DDBJ whole genome shotgun (WGS) entry which is preliminary data.</text>
</comment>
<name>A0A7U9L0H4_9ACTN</name>
<dbReference type="EMBL" id="BHZC01000001">
    <property type="protein sequence ID" value="GCD38786.1"/>
    <property type="molecule type" value="Genomic_DNA"/>
</dbReference>
<dbReference type="Gene3D" id="3.40.630.30">
    <property type="match status" value="1"/>
</dbReference>
<keyword evidence="2" id="KW-0012">Acyltransferase</keyword>
<gene>
    <name evidence="4" type="ORF">OEIGOIKO_06605</name>
</gene>
<evidence type="ECO:0000256" key="1">
    <source>
        <dbReference type="ARBA" id="ARBA00022679"/>
    </source>
</evidence>
<dbReference type="Proteomes" id="UP000287830">
    <property type="component" value="Unassembled WGS sequence"/>
</dbReference>
<dbReference type="InterPro" id="IPR050832">
    <property type="entry name" value="Bact_Acetyltransf"/>
</dbReference>
<dbReference type="SUPFAM" id="SSF55729">
    <property type="entry name" value="Acyl-CoA N-acyltransferases (Nat)"/>
    <property type="match status" value="2"/>
</dbReference>
<evidence type="ECO:0000313" key="5">
    <source>
        <dbReference type="Proteomes" id="UP000287830"/>
    </source>
</evidence>
<dbReference type="Pfam" id="PF00583">
    <property type="entry name" value="Acetyltransf_1"/>
    <property type="match status" value="1"/>
</dbReference>
<sequence>MTVTVRPFHRSDARDVSELRRRALAYCISTPQSVAWEVAEAPAARRLRVFVAEAGGRIAGVVKASVRHDSSTAGQGVVALLVDRGHLGLGAGRALLDAAEDHLAGLGVTRLHAYPRDDPRSLAFAERRGYRRLRLARHLRLDLVHAVLPPLPASLPPGTELRTAADFGADPRPLFAADAEVTADEPDDLTVDAMTYEDWIVHTWEQPDIDLDLTTVVTVDGEIASFSLAGTDGRGRYGSQMTGTRRAYRGRGLARLAKTDSLRRARDACCTEAFTANDAGNAPMLAVNAALGYRPFAAEWHCVRDLSHP</sequence>
<reference evidence="4 5" key="1">
    <citation type="submission" date="2018-11" db="EMBL/GenBank/DDBJ databases">
        <title>Whole genome sequence of Streptomyces chrestomyceticus NBRC 13444(T).</title>
        <authorList>
            <person name="Komaki H."/>
            <person name="Tamura T."/>
        </authorList>
    </citation>
    <scope>NUCLEOTIDE SEQUENCE [LARGE SCALE GENOMIC DNA]</scope>
    <source>
        <strain evidence="4 5">NBRC 13444</strain>
    </source>
</reference>
<dbReference type="OrthoDB" id="4119890at2"/>
<proteinExistence type="predicted"/>
<feature type="domain" description="N-acetyltransferase" evidence="3">
    <location>
        <begin position="3"/>
        <end position="154"/>
    </location>
</feature>
<protein>
    <submittedName>
        <fullName evidence="4">N-acetyltransferase</fullName>
    </submittedName>
</protein>
<dbReference type="GO" id="GO:0016747">
    <property type="term" value="F:acyltransferase activity, transferring groups other than amino-acyl groups"/>
    <property type="evidence" value="ECO:0007669"/>
    <property type="project" value="InterPro"/>
</dbReference>
<dbReference type="InterPro" id="IPR016181">
    <property type="entry name" value="Acyl_CoA_acyltransferase"/>
</dbReference>
<evidence type="ECO:0000259" key="3">
    <source>
        <dbReference type="PROSITE" id="PS51186"/>
    </source>
</evidence>
<evidence type="ECO:0000256" key="2">
    <source>
        <dbReference type="ARBA" id="ARBA00023315"/>
    </source>
</evidence>
<dbReference type="PANTHER" id="PTHR43877:SF1">
    <property type="entry name" value="ACETYLTRANSFERASE"/>
    <property type="match status" value="1"/>
</dbReference>
<dbReference type="CDD" id="cd04301">
    <property type="entry name" value="NAT_SF"/>
    <property type="match status" value="1"/>
</dbReference>
<dbReference type="InterPro" id="IPR000182">
    <property type="entry name" value="GNAT_dom"/>
</dbReference>
<dbReference type="GeneID" id="95625333"/>